<dbReference type="EMBL" id="LGUA01000267">
    <property type="protein sequence ID" value="OAX82702.1"/>
    <property type="molecule type" value="Genomic_DNA"/>
</dbReference>
<evidence type="ECO:0000313" key="3">
    <source>
        <dbReference type="Proteomes" id="UP000091918"/>
    </source>
</evidence>
<dbReference type="Proteomes" id="UP000091918">
    <property type="component" value="Unassembled WGS sequence"/>
</dbReference>
<name>A0A1B7P104_9EURO</name>
<reference evidence="2 3" key="1">
    <citation type="submission" date="2015-07" db="EMBL/GenBank/DDBJ databases">
        <title>Emmonsia species relationships and genome sequence.</title>
        <authorList>
            <person name="Cuomo C.A."/>
            <person name="Schwartz I.S."/>
            <person name="Kenyon C."/>
            <person name="de Hoog G.S."/>
            <person name="Govender N.P."/>
            <person name="Botha A."/>
            <person name="Moreno L."/>
            <person name="de Vries M."/>
            <person name="Munoz J.F."/>
            <person name="Stielow J.B."/>
        </authorList>
    </citation>
    <scope>NUCLEOTIDE SEQUENCE [LARGE SCALE GENOMIC DNA]</scope>
    <source>
        <strain evidence="2 3">CBS 136260</strain>
    </source>
</reference>
<accession>A0A1B7P104</accession>
<gene>
    <name evidence="2" type="ORF">ACJ72_02951</name>
</gene>
<feature type="compositionally biased region" description="Basic and acidic residues" evidence="1">
    <location>
        <begin position="18"/>
        <end position="36"/>
    </location>
</feature>
<evidence type="ECO:0000256" key="1">
    <source>
        <dbReference type="SAM" id="MobiDB-lite"/>
    </source>
</evidence>
<proteinExistence type="predicted"/>
<evidence type="ECO:0000313" key="2">
    <source>
        <dbReference type="EMBL" id="OAX82702.1"/>
    </source>
</evidence>
<dbReference type="AlphaFoldDB" id="A0A1B7P104"/>
<protein>
    <submittedName>
        <fullName evidence="2">Uncharacterized protein</fullName>
    </submittedName>
</protein>
<feature type="region of interest" description="Disordered" evidence="1">
    <location>
        <begin position="1"/>
        <end position="45"/>
    </location>
</feature>
<organism evidence="2 3">
    <name type="scientific">Emergomyces africanus</name>
    <dbReference type="NCBI Taxonomy" id="1955775"/>
    <lineage>
        <taxon>Eukaryota</taxon>
        <taxon>Fungi</taxon>
        <taxon>Dikarya</taxon>
        <taxon>Ascomycota</taxon>
        <taxon>Pezizomycotina</taxon>
        <taxon>Eurotiomycetes</taxon>
        <taxon>Eurotiomycetidae</taxon>
        <taxon>Onygenales</taxon>
        <taxon>Ajellomycetaceae</taxon>
        <taxon>Emergomyces</taxon>
    </lineage>
</organism>
<keyword evidence="3" id="KW-1185">Reference proteome</keyword>
<sequence>MSSPKVRDFASEMAEGTKNPEGRKRKREVNCEDNRPEPGPVVKKHQFSTFQEKGPDEELLQTIQSLLGSLEQKRDDASKQGDTRTPYHSLARGLFGQARIYLVHSQKERDPAGKRHGILT</sequence>
<comment type="caution">
    <text evidence="2">The sequence shown here is derived from an EMBL/GenBank/DDBJ whole genome shotgun (WGS) entry which is preliminary data.</text>
</comment>
<feature type="compositionally biased region" description="Basic and acidic residues" evidence="1">
    <location>
        <begin position="1"/>
        <end position="10"/>
    </location>
</feature>